<evidence type="ECO:0000256" key="4">
    <source>
        <dbReference type="ARBA" id="ARBA00022741"/>
    </source>
</evidence>
<keyword evidence="3 11" id="KW-0235">DNA replication</keyword>
<feature type="region of interest" description="Disordered" evidence="12">
    <location>
        <begin position="671"/>
        <end position="740"/>
    </location>
</feature>
<dbReference type="GO" id="GO:0042555">
    <property type="term" value="C:MCM complex"/>
    <property type="evidence" value="ECO:0007669"/>
    <property type="project" value="UniProtKB-UniRule"/>
</dbReference>
<keyword evidence="8 10" id="KW-0238">DNA-binding</keyword>
<comment type="subunit">
    <text evidence="11">Component of the MCM2-7 complex.</text>
</comment>
<feature type="region of interest" description="Disordered" evidence="12">
    <location>
        <begin position="171"/>
        <end position="192"/>
    </location>
</feature>
<evidence type="ECO:0000256" key="1">
    <source>
        <dbReference type="ARBA" id="ARBA00004123"/>
    </source>
</evidence>
<dbReference type="PRINTS" id="PR01659">
    <property type="entry name" value="MCMPROTEIN3"/>
</dbReference>
<dbReference type="InterPro" id="IPR031327">
    <property type="entry name" value="MCM"/>
</dbReference>
<dbReference type="InterPro" id="IPR008046">
    <property type="entry name" value="Mcm3"/>
</dbReference>
<dbReference type="Gene3D" id="2.40.50.140">
    <property type="entry name" value="Nucleic acid-binding proteins"/>
    <property type="match status" value="1"/>
</dbReference>
<dbReference type="SUPFAM" id="SSF50249">
    <property type="entry name" value="Nucleic acid-binding proteins"/>
    <property type="match status" value="1"/>
</dbReference>
<dbReference type="SMART" id="SM00350">
    <property type="entry name" value="MCM"/>
    <property type="match status" value="1"/>
</dbReference>
<dbReference type="PANTHER" id="PTHR11630:SF46">
    <property type="entry name" value="DNA REPLICATION LICENSING FACTOR MCM3-RELATED"/>
    <property type="match status" value="1"/>
</dbReference>
<dbReference type="Pfam" id="PF14551">
    <property type="entry name" value="MCM_N"/>
    <property type="match status" value="1"/>
</dbReference>
<dbReference type="Pfam" id="PF00493">
    <property type="entry name" value="MCM"/>
    <property type="match status" value="1"/>
</dbReference>
<dbReference type="SMART" id="SM00382">
    <property type="entry name" value="AAA"/>
    <property type="match status" value="1"/>
</dbReference>
<dbReference type="InterPro" id="IPR001208">
    <property type="entry name" value="MCM_dom"/>
</dbReference>
<dbReference type="PRINTS" id="PR01657">
    <property type="entry name" value="MCMFAMILY"/>
</dbReference>
<dbReference type="OrthoDB" id="1882346at2759"/>
<name>A0A1D1VN94_RAMVA</name>
<organism evidence="14 15">
    <name type="scientific">Ramazzottius varieornatus</name>
    <name type="common">Water bear</name>
    <name type="synonym">Tardigrade</name>
    <dbReference type="NCBI Taxonomy" id="947166"/>
    <lineage>
        <taxon>Eukaryota</taxon>
        <taxon>Metazoa</taxon>
        <taxon>Ecdysozoa</taxon>
        <taxon>Tardigrada</taxon>
        <taxon>Eutardigrada</taxon>
        <taxon>Parachela</taxon>
        <taxon>Hypsibioidea</taxon>
        <taxon>Ramazzottiidae</taxon>
        <taxon>Ramazzottius</taxon>
    </lineage>
</organism>
<dbReference type="InterPro" id="IPR056575">
    <property type="entry name" value="WH_MCM3_C"/>
</dbReference>
<evidence type="ECO:0000313" key="14">
    <source>
        <dbReference type="EMBL" id="GAV01208.1"/>
    </source>
</evidence>
<dbReference type="Pfam" id="PF17207">
    <property type="entry name" value="MCM_OB"/>
    <property type="match status" value="1"/>
</dbReference>
<feature type="compositionally biased region" description="Polar residues" evidence="12">
    <location>
        <begin position="708"/>
        <end position="717"/>
    </location>
</feature>
<comment type="subcellular location">
    <subcellularLocation>
        <location evidence="1 11">Nucleus</location>
    </subcellularLocation>
</comment>
<protein>
    <recommendedName>
        <fullName evidence="11">DNA replication licensing factor MCM3</fullName>
        <ecNumber evidence="11">3.6.4.12</ecNumber>
    </recommendedName>
</protein>
<comment type="caution">
    <text evidence="14">The sequence shown here is derived from an EMBL/GenBank/DDBJ whole genome shotgun (WGS) entry which is preliminary data.</text>
</comment>
<dbReference type="Gene3D" id="2.20.28.10">
    <property type="match status" value="1"/>
</dbReference>
<keyword evidence="6 11" id="KW-0347">Helicase</keyword>
<feature type="compositionally biased region" description="Polar residues" evidence="12">
    <location>
        <begin position="171"/>
        <end position="185"/>
    </location>
</feature>
<dbReference type="InterPro" id="IPR033762">
    <property type="entry name" value="MCM_OB"/>
</dbReference>
<feature type="compositionally biased region" description="Basic and acidic residues" evidence="12">
    <location>
        <begin position="684"/>
        <end position="700"/>
    </location>
</feature>
<keyword evidence="9 11" id="KW-0539">Nucleus</keyword>
<dbReference type="PROSITE" id="PS00847">
    <property type="entry name" value="MCM_1"/>
    <property type="match status" value="1"/>
</dbReference>
<dbReference type="GO" id="GO:1902975">
    <property type="term" value="P:mitotic DNA replication initiation"/>
    <property type="evidence" value="ECO:0007669"/>
    <property type="project" value="TreeGrafter"/>
</dbReference>
<dbReference type="InterPro" id="IPR012340">
    <property type="entry name" value="NA-bd_OB-fold"/>
</dbReference>
<keyword evidence="7 10" id="KW-0067">ATP-binding</keyword>
<evidence type="ECO:0000256" key="10">
    <source>
        <dbReference type="RuleBase" id="RU004070"/>
    </source>
</evidence>
<dbReference type="GO" id="GO:0000727">
    <property type="term" value="P:double-strand break repair via break-induced replication"/>
    <property type="evidence" value="ECO:0007669"/>
    <property type="project" value="TreeGrafter"/>
</dbReference>
<evidence type="ECO:0000256" key="7">
    <source>
        <dbReference type="ARBA" id="ARBA00022840"/>
    </source>
</evidence>
<evidence type="ECO:0000256" key="9">
    <source>
        <dbReference type="ARBA" id="ARBA00023242"/>
    </source>
</evidence>
<evidence type="ECO:0000259" key="13">
    <source>
        <dbReference type="PROSITE" id="PS50051"/>
    </source>
</evidence>
<comment type="catalytic activity">
    <reaction evidence="11">
        <text>ATP + H2O = ADP + phosphate + H(+)</text>
        <dbReference type="Rhea" id="RHEA:13065"/>
        <dbReference type="ChEBI" id="CHEBI:15377"/>
        <dbReference type="ChEBI" id="CHEBI:15378"/>
        <dbReference type="ChEBI" id="CHEBI:30616"/>
        <dbReference type="ChEBI" id="CHEBI:43474"/>
        <dbReference type="ChEBI" id="CHEBI:456216"/>
        <dbReference type="EC" id="3.6.4.12"/>
    </reaction>
</comment>
<feature type="compositionally biased region" description="Low complexity" evidence="12">
    <location>
        <begin position="718"/>
        <end position="732"/>
    </location>
</feature>
<keyword evidence="5 11" id="KW-0378">Hydrolase</keyword>
<dbReference type="InterPro" id="IPR041562">
    <property type="entry name" value="MCM_lid"/>
</dbReference>
<dbReference type="AlphaFoldDB" id="A0A1D1VN94"/>
<dbReference type="STRING" id="947166.A0A1D1VN94"/>
<evidence type="ECO:0000256" key="2">
    <source>
        <dbReference type="ARBA" id="ARBA00008010"/>
    </source>
</evidence>
<dbReference type="InterPro" id="IPR003593">
    <property type="entry name" value="AAA+_ATPase"/>
</dbReference>
<dbReference type="Gene3D" id="3.30.1640.10">
    <property type="entry name" value="mini-chromosome maintenance (MCM) complex, chain A, domain 1"/>
    <property type="match status" value="1"/>
</dbReference>
<dbReference type="GO" id="GO:0017116">
    <property type="term" value="F:single-stranded DNA helicase activity"/>
    <property type="evidence" value="ECO:0007669"/>
    <property type="project" value="TreeGrafter"/>
</dbReference>
<gene>
    <name evidence="14" type="primary">RvY_11952-1</name>
    <name evidence="14" type="synonym">RvY_11952.1</name>
    <name evidence="14" type="ORF">RvY_11952</name>
</gene>
<reference evidence="14 15" key="1">
    <citation type="journal article" date="2016" name="Nat. Commun.">
        <title>Extremotolerant tardigrade genome and improved radiotolerance of human cultured cells by tardigrade-unique protein.</title>
        <authorList>
            <person name="Hashimoto T."/>
            <person name="Horikawa D.D."/>
            <person name="Saito Y."/>
            <person name="Kuwahara H."/>
            <person name="Kozuka-Hata H."/>
            <person name="Shin-I T."/>
            <person name="Minakuchi Y."/>
            <person name="Ohishi K."/>
            <person name="Motoyama A."/>
            <person name="Aizu T."/>
            <person name="Enomoto A."/>
            <person name="Kondo K."/>
            <person name="Tanaka S."/>
            <person name="Hara Y."/>
            <person name="Koshikawa S."/>
            <person name="Sagara H."/>
            <person name="Miura T."/>
            <person name="Yokobori S."/>
            <person name="Miyagawa K."/>
            <person name="Suzuki Y."/>
            <person name="Kubo T."/>
            <person name="Oyama M."/>
            <person name="Kohara Y."/>
            <person name="Fujiyama A."/>
            <person name="Arakawa K."/>
            <person name="Katayama T."/>
            <person name="Toyoda A."/>
            <person name="Kunieda T."/>
        </authorList>
    </citation>
    <scope>NUCLEOTIDE SEQUENCE [LARGE SCALE GENOMIC DNA]</scope>
    <source>
        <strain evidence="14 15">YOKOZUNA-1</strain>
    </source>
</reference>
<comment type="function">
    <text evidence="11">Acts as component of the MCM2-7 complex (MCM complex) which is the replicative helicase essential for 'once per cell cycle' DNA replication initiation and elongation in eukaryotic cells. The active ATPase sites in the MCM2-7 ring are formed through the interaction surfaces of two neighboring subunits such that a critical structure of a conserved arginine finger motif is provided in trans relative to the ATP-binding site of the Walker A box of the adjacent subunit. The six ATPase active sites, however, are likely to contribute differentially to the complex helicase activity.</text>
</comment>
<evidence type="ECO:0000256" key="11">
    <source>
        <dbReference type="RuleBase" id="RU368061"/>
    </source>
</evidence>
<dbReference type="InterPro" id="IPR027417">
    <property type="entry name" value="P-loop_NTPase"/>
</dbReference>
<dbReference type="Gene3D" id="3.40.50.300">
    <property type="entry name" value="P-loop containing nucleotide triphosphate hydrolases"/>
    <property type="match status" value="1"/>
</dbReference>
<evidence type="ECO:0000256" key="3">
    <source>
        <dbReference type="ARBA" id="ARBA00022705"/>
    </source>
</evidence>
<evidence type="ECO:0000256" key="6">
    <source>
        <dbReference type="ARBA" id="ARBA00022806"/>
    </source>
</evidence>
<dbReference type="InterPro" id="IPR027925">
    <property type="entry name" value="MCM_N"/>
</dbReference>
<dbReference type="SUPFAM" id="SSF52540">
    <property type="entry name" value="P-loop containing nucleoside triphosphate hydrolases"/>
    <property type="match status" value="1"/>
</dbReference>
<dbReference type="PANTHER" id="PTHR11630">
    <property type="entry name" value="DNA REPLICATION LICENSING FACTOR MCM FAMILY MEMBER"/>
    <property type="match status" value="1"/>
</dbReference>
<dbReference type="EMBL" id="BDGG01000007">
    <property type="protein sequence ID" value="GAV01208.1"/>
    <property type="molecule type" value="Genomic_DNA"/>
</dbReference>
<keyword evidence="4 10" id="KW-0547">Nucleotide-binding</keyword>
<dbReference type="GO" id="GO:0006271">
    <property type="term" value="P:DNA strand elongation involved in DNA replication"/>
    <property type="evidence" value="ECO:0007669"/>
    <property type="project" value="TreeGrafter"/>
</dbReference>
<dbReference type="Proteomes" id="UP000186922">
    <property type="component" value="Unassembled WGS sequence"/>
</dbReference>
<dbReference type="GO" id="GO:0003697">
    <property type="term" value="F:single-stranded DNA binding"/>
    <property type="evidence" value="ECO:0007669"/>
    <property type="project" value="TreeGrafter"/>
</dbReference>
<dbReference type="EC" id="3.6.4.12" evidence="11"/>
<evidence type="ECO:0000313" key="15">
    <source>
        <dbReference type="Proteomes" id="UP000186922"/>
    </source>
</evidence>
<feature type="domain" description="MCM C-terminal AAA(+) ATPase" evidence="13">
    <location>
        <begin position="303"/>
        <end position="508"/>
    </location>
</feature>
<dbReference type="GO" id="GO:0005524">
    <property type="term" value="F:ATP binding"/>
    <property type="evidence" value="ECO:0007669"/>
    <property type="project" value="UniProtKB-UniRule"/>
</dbReference>
<evidence type="ECO:0000256" key="12">
    <source>
        <dbReference type="SAM" id="MobiDB-lite"/>
    </source>
</evidence>
<dbReference type="GO" id="GO:0016887">
    <property type="term" value="F:ATP hydrolysis activity"/>
    <property type="evidence" value="ECO:0007669"/>
    <property type="project" value="RHEA"/>
</dbReference>
<evidence type="ECO:0000256" key="5">
    <source>
        <dbReference type="ARBA" id="ARBA00022801"/>
    </source>
</evidence>
<evidence type="ECO:0000256" key="8">
    <source>
        <dbReference type="ARBA" id="ARBA00023125"/>
    </source>
</evidence>
<dbReference type="InterPro" id="IPR018525">
    <property type="entry name" value="MCM_CS"/>
</dbReference>
<comment type="similarity">
    <text evidence="2 10">Belongs to the MCM family.</text>
</comment>
<dbReference type="Pfam" id="PF17855">
    <property type="entry name" value="MCM_lid"/>
    <property type="match status" value="1"/>
</dbReference>
<accession>A0A1D1VN94</accession>
<keyword evidence="15" id="KW-1185">Reference proteome</keyword>
<dbReference type="Pfam" id="PF23191">
    <property type="entry name" value="WHD_MCM3_C"/>
    <property type="match status" value="1"/>
</dbReference>
<proteinExistence type="inferred from homology"/>
<dbReference type="PROSITE" id="PS50051">
    <property type="entry name" value="MCM_2"/>
    <property type="match status" value="1"/>
</dbReference>
<dbReference type="GO" id="GO:0005634">
    <property type="term" value="C:nucleus"/>
    <property type="evidence" value="ECO:0007669"/>
    <property type="project" value="UniProtKB-SubCell"/>
</dbReference>
<sequence>MAQRGAVHTFNPSAGRQQDPEYLKIVQEYIDFLDDRNDLTVNSREIDSMIADNKARLVVDVNHLRKINDNRCQQLIKNSSVELQAFCSALKTVVSNFNDNFARTKEQFLVGLSGSFGARHVSPRTLHARLLGGIVCLEGIVTKCTLVRPKIVRSVHYSPATGKTIERSYNDVTGSADATSRSSYPTKDDEGNPLETEYGLCVFKDHQLFTIQELPEKAPPGQLPRSVDVLAEDDLVDECKPGDRILVVGSYRVITGKLQGYFTGNFKTVVLANYITQQNRDSVPVYSADDIKQIRKFSQRPDVFELMSKSVAPSIFGHEYVKQAILCLLLGGQEKVLPNGTRLRGDVNILLIGDPSVAKSQMLRFVLQIANIAVATTGRGSTGVGLTAAVTTDESGDRRLEAGAMVLADRGVVCIDEFDKMPEDDRTAIHEVMEQGRVTISKAGIHAKLNARCSVLAAANPVYGRYDPFKSPMDNIGMQDSLLSRFDLIFVMTDKADQQTDLILADHVVRMHRYRAPGELDGEPTRLNSGVDWLSTMIADREEAERSTVFEKYDPILHGASRSKHEKIVSREFLRKYLMVAKLTNPTLTKDACTLIAEKYSDLRSQDLGGNNARTQPVTARALETMIRLATAHAKCRLSKQIELRDATAACDMVEYAYFRKVEKRERRKRIREDQENEPMEVDGAEREGDEARNIKARVDDPDDPYNFGSQNGSQRSTRSQAKTAAAGAAAKSGRKAPEPMVEDKFNNFQKLVSEVFQKKHVTTLPEDEVIVYVNDNSQDFIFTRAEIQSGFARMTDENKVLVADGQVFLTT</sequence>